<dbReference type="EMBL" id="AEWV01000006">
    <property type="protein sequence ID" value="EGC18219.1"/>
    <property type="molecule type" value="Genomic_DNA"/>
</dbReference>
<comment type="caution">
    <text evidence="1">The sequence shown here is derived from an EMBL/GenBank/DDBJ whole genome shotgun (WGS) entry which is preliminary data.</text>
</comment>
<gene>
    <name evidence="1" type="ORF">HMPREF9098_0368</name>
</gene>
<reference evidence="1 2" key="1">
    <citation type="submission" date="2011-01" db="EMBL/GenBank/DDBJ databases">
        <authorList>
            <person name="Muzny D."/>
            <person name="Qin X."/>
            <person name="Deng J."/>
            <person name="Jiang H."/>
            <person name="Liu Y."/>
            <person name="Qu J."/>
            <person name="Song X.-Z."/>
            <person name="Zhang L."/>
            <person name="Thornton R."/>
            <person name="Coyle M."/>
            <person name="Francisco L."/>
            <person name="Jackson L."/>
            <person name="Javaid M."/>
            <person name="Korchina V."/>
            <person name="Kovar C."/>
            <person name="Mata R."/>
            <person name="Mathew T."/>
            <person name="Ngo R."/>
            <person name="Nguyen L."/>
            <person name="Nguyen N."/>
            <person name="Okwuonu G."/>
            <person name="Ongeri F."/>
            <person name="Pham C."/>
            <person name="Simmons D."/>
            <person name="Wilczek-Boney K."/>
            <person name="Hale W."/>
            <person name="Jakkamsetti A."/>
            <person name="Pham P."/>
            <person name="Ruth R."/>
            <person name="San Lucas F."/>
            <person name="Warren J."/>
            <person name="Zhang J."/>
            <person name="Zhao Z."/>
            <person name="Zhou C."/>
            <person name="Zhu D."/>
            <person name="Lee S."/>
            <person name="Bess C."/>
            <person name="Blankenburg K."/>
            <person name="Forbes L."/>
            <person name="Fu Q."/>
            <person name="Gubbala S."/>
            <person name="Hirani K."/>
            <person name="Jayaseelan J.C."/>
            <person name="Lara F."/>
            <person name="Munidasa M."/>
            <person name="Palculict T."/>
            <person name="Patil S."/>
            <person name="Pu L.-L."/>
            <person name="Saada N."/>
            <person name="Tang L."/>
            <person name="Weissenberger G."/>
            <person name="Zhu Y."/>
            <person name="Hemphill L."/>
            <person name="Shang Y."/>
            <person name="Youmans B."/>
            <person name="Ayvaz T."/>
            <person name="Ross M."/>
            <person name="Santibanez J."/>
            <person name="Aqrawi P."/>
            <person name="Gross S."/>
            <person name="Joshi V."/>
            <person name="Fowler G."/>
            <person name="Nazareth L."/>
            <person name="Reid J."/>
            <person name="Worley K."/>
            <person name="Petrosino J."/>
            <person name="Highlander S."/>
            <person name="Gibbs R."/>
        </authorList>
    </citation>
    <scope>NUCLEOTIDE SEQUENCE [LARGE SCALE GENOMIC DNA]</scope>
    <source>
        <strain evidence="1 2">ATCC 33394</strain>
    </source>
</reference>
<evidence type="ECO:0000313" key="2">
    <source>
        <dbReference type="Proteomes" id="UP000004088"/>
    </source>
</evidence>
<dbReference type="STRING" id="888741.HMPREF9098_0368"/>
<dbReference type="HOGENOM" id="CLU_2034401_0_0_4"/>
<organism evidence="1 2">
    <name type="scientific">Kingella denitrificans ATCC 33394</name>
    <dbReference type="NCBI Taxonomy" id="888741"/>
    <lineage>
        <taxon>Bacteria</taxon>
        <taxon>Pseudomonadati</taxon>
        <taxon>Pseudomonadota</taxon>
        <taxon>Betaproteobacteria</taxon>
        <taxon>Neisseriales</taxon>
        <taxon>Neisseriaceae</taxon>
        <taxon>Kingella</taxon>
    </lineage>
</organism>
<sequence length="128" mass="14357">MQGAYNIVITLQIRTNQITIEHNGIAVEHRGTFSNSRIIVASFHHFVNDLQAALKLAADKKIYTPPRKLTGRLLSTPVCIDVREELADGLTQVEAKCLYDCLLHLNAVTVKDQNCILYQGQPWANIDK</sequence>
<accession>F0EWY8</accession>
<evidence type="ECO:0000313" key="1">
    <source>
        <dbReference type="EMBL" id="EGC18219.1"/>
    </source>
</evidence>
<proteinExistence type="predicted"/>
<name>F0EWY8_9NEIS</name>
<dbReference type="Proteomes" id="UP000004088">
    <property type="component" value="Unassembled WGS sequence"/>
</dbReference>
<keyword evidence="2" id="KW-1185">Reference proteome</keyword>
<dbReference type="AlphaFoldDB" id="F0EWY8"/>
<protein>
    <submittedName>
        <fullName evidence="1">Uncharacterized protein</fullName>
    </submittedName>
</protein>